<keyword evidence="2" id="KW-0812">Transmembrane</keyword>
<keyword evidence="2" id="KW-1133">Transmembrane helix</keyword>
<accession>A0A517NPF3</accession>
<evidence type="ECO:0000256" key="1">
    <source>
        <dbReference type="SAM" id="MobiDB-lite"/>
    </source>
</evidence>
<evidence type="ECO:0000313" key="5">
    <source>
        <dbReference type="Proteomes" id="UP000319817"/>
    </source>
</evidence>
<feature type="transmembrane region" description="Helical" evidence="2">
    <location>
        <begin position="96"/>
        <end position="115"/>
    </location>
</feature>
<protein>
    <submittedName>
        <fullName evidence="4">TrkA-C domain protein</fullName>
    </submittedName>
</protein>
<feature type="domain" description="RCK C-terminal" evidence="3">
    <location>
        <begin position="141"/>
        <end position="227"/>
    </location>
</feature>
<dbReference type="RefSeq" id="WP_145416443.1">
    <property type="nucleotide sequence ID" value="NZ_CP036526.1"/>
</dbReference>
<dbReference type="EMBL" id="CP036526">
    <property type="protein sequence ID" value="QDT08990.1"/>
    <property type="molecule type" value="Genomic_DNA"/>
</dbReference>
<dbReference type="Gene3D" id="3.30.70.1450">
    <property type="entry name" value="Regulator of K+ conductance, C-terminal domain"/>
    <property type="match status" value="1"/>
</dbReference>
<feature type="transmembrane region" description="Helical" evidence="2">
    <location>
        <begin position="65"/>
        <end position="90"/>
    </location>
</feature>
<dbReference type="SUPFAM" id="SSF116726">
    <property type="entry name" value="TrkA C-terminal domain-like"/>
    <property type="match status" value="1"/>
</dbReference>
<reference evidence="4 5" key="1">
    <citation type="submission" date="2019-02" db="EMBL/GenBank/DDBJ databases">
        <title>Deep-cultivation of Planctomycetes and their phenomic and genomic characterization uncovers novel biology.</title>
        <authorList>
            <person name="Wiegand S."/>
            <person name="Jogler M."/>
            <person name="Boedeker C."/>
            <person name="Pinto D."/>
            <person name="Vollmers J."/>
            <person name="Rivas-Marin E."/>
            <person name="Kohn T."/>
            <person name="Peeters S.H."/>
            <person name="Heuer A."/>
            <person name="Rast P."/>
            <person name="Oberbeckmann S."/>
            <person name="Bunk B."/>
            <person name="Jeske O."/>
            <person name="Meyerdierks A."/>
            <person name="Storesund J.E."/>
            <person name="Kallscheuer N."/>
            <person name="Luecker S."/>
            <person name="Lage O.M."/>
            <person name="Pohl T."/>
            <person name="Merkel B.J."/>
            <person name="Hornburger P."/>
            <person name="Mueller R.-W."/>
            <person name="Bruemmer F."/>
            <person name="Labrenz M."/>
            <person name="Spormann A.M."/>
            <person name="Op den Camp H."/>
            <person name="Overmann J."/>
            <person name="Amann R."/>
            <person name="Jetten M.S.M."/>
            <person name="Mascher T."/>
            <person name="Medema M.H."/>
            <person name="Devos D.P."/>
            <person name="Kaster A.-K."/>
            <person name="Ovreas L."/>
            <person name="Rohde M."/>
            <person name="Galperin M.Y."/>
            <person name="Jogler C."/>
        </authorList>
    </citation>
    <scope>NUCLEOTIDE SEQUENCE [LARGE SCALE GENOMIC DNA]</scope>
    <source>
        <strain evidence="4 5">K23_9</strain>
    </source>
</reference>
<dbReference type="PROSITE" id="PS51202">
    <property type="entry name" value="RCK_C"/>
    <property type="match status" value="1"/>
</dbReference>
<name>A0A517NPF3_9BACT</name>
<feature type="region of interest" description="Disordered" evidence="1">
    <location>
        <begin position="223"/>
        <end position="264"/>
    </location>
</feature>
<dbReference type="OrthoDB" id="369355at2"/>
<organism evidence="4 5">
    <name type="scientific">Stieleria marina</name>
    <dbReference type="NCBI Taxonomy" id="1930275"/>
    <lineage>
        <taxon>Bacteria</taxon>
        <taxon>Pseudomonadati</taxon>
        <taxon>Planctomycetota</taxon>
        <taxon>Planctomycetia</taxon>
        <taxon>Pirellulales</taxon>
        <taxon>Pirellulaceae</taxon>
        <taxon>Stieleria</taxon>
    </lineage>
</organism>
<dbReference type="InterPro" id="IPR036721">
    <property type="entry name" value="RCK_C_sf"/>
</dbReference>
<dbReference type="GO" id="GO:0008324">
    <property type="term" value="F:monoatomic cation transmembrane transporter activity"/>
    <property type="evidence" value="ECO:0007669"/>
    <property type="project" value="InterPro"/>
</dbReference>
<dbReference type="Pfam" id="PF02080">
    <property type="entry name" value="TrkA_C"/>
    <property type="match status" value="1"/>
</dbReference>
<evidence type="ECO:0000256" key="2">
    <source>
        <dbReference type="SAM" id="Phobius"/>
    </source>
</evidence>
<proteinExistence type="predicted"/>
<dbReference type="AlphaFoldDB" id="A0A517NPF3"/>
<dbReference type="InterPro" id="IPR006037">
    <property type="entry name" value="RCK_C"/>
</dbReference>
<dbReference type="Proteomes" id="UP000319817">
    <property type="component" value="Chromosome"/>
</dbReference>
<keyword evidence="2" id="KW-0472">Membrane</keyword>
<feature type="compositionally biased region" description="Basic and acidic residues" evidence="1">
    <location>
        <begin position="223"/>
        <end position="247"/>
    </location>
</feature>
<dbReference type="GO" id="GO:0006813">
    <property type="term" value="P:potassium ion transport"/>
    <property type="evidence" value="ECO:0007669"/>
    <property type="project" value="InterPro"/>
</dbReference>
<sequence>MIPVISLLVTLGLSLLVTRIGSVALTLTGMAREVARFQARSAYSGCGYTTREAEQSLAHPVRRQIVMTLMLLGNLGVAAVAGTVVVSLTANLQGQNLLPAICLLFGGLLVLGIVAQSKWIEDQLNVVIQWSLKKWTKVDTRDYVSLLQLTTDYAVTELSVSPNDWLAKKTLIELRLPAEGVLVLGIRRREGDYLGAPHATTEIRAFDTVVLYGPIGRIKELDERRSGRRGDKAHQSAKAEHHEKQLQTDDAEPAAKTKVVSESL</sequence>
<evidence type="ECO:0000259" key="3">
    <source>
        <dbReference type="PROSITE" id="PS51202"/>
    </source>
</evidence>
<evidence type="ECO:0000313" key="4">
    <source>
        <dbReference type="EMBL" id="QDT08990.1"/>
    </source>
</evidence>
<gene>
    <name evidence="4" type="ORF">K239x_09330</name>
</gene>
<keyword evidence="5" id="KW-1185">Reference proteome</keyword>
<feature type="transmembrane region" description="Helical" evidence="2">
    <location>
        <begin position="6"/>
        <end position="31"/>
    </location>
</feature>